<evidence type="ECO:0000256" key="2">
    <source>
        <dbReference type="ARBA" id="ARBA00009236"/>
    </source>
</evidence>
<keyword evidence="3 14" id="KW-0032">Aminotransferase</keyword>
<protein>
    <recommendedName>
        <fullName evidence="7">Serine--glyoxylate aminotransferase</fullName>
        <ecNumber evidence="6">2.6.1.45</ecNumber>
    </recommendedName>
</protein>
<keyword evidence="4 10" id="KW-0663">Pyridoxal phosphate</keyword>
<evidence type="ECO:0000256" key="4">
    <source>
        <dbReference type="ARBA" id="ARBA00022898"/>
    </source>
</evidence>
<dbReference type="PIRSF" id="PIRSF000524">
    <property type="entry name" value="SPT"/>
    <property type="match status" value="1"/>
</dbReference>
<comment type="caution">
    <text evidence="14">The sequence shown here is derived from an EMBL/GenBank/DDBJ whole genome shotgun (WGS) entry which is preliminary data.</text>
</comment>
<evidence type="ECO:0000259" key="13">
    <source>
        <dbReference type="Pfam" id="PF00266"/>
    </source>
</evidence>
<dbReference type="PANTHER" id="PTHR21152">
    <property type="entry name" value="AMINOTRANSFERASE CLASS V"/>
    <property type="match status" value="1"/>
</dbReference>
<dbReference type="EC" id="2.6.1.45" evidence="6"/>
<evidence type="ECO:0000256" key="6">
    <source>
        <dbReference type="ARBA" id="ARBA00067024"/>
    </source>
</evidence>
<dbReference type="PATRIC" id="fig|443610.3.peg.4353"/>
<evidence type="ECO:0000313" key="15">
    <source>
        <dbReference type="Proteomes" id="UP000033632"/>
    </source>
</evidence>
<dbReference type="InterPro" id="IPR000192">
    <property type="entry name" value="Aminotrans_V_dom"/>
</dbReference>
<dbReference type="GO" id="GO:0019265">
    <property type="term" value="P:glycine biosynthetic process, by transamination of glyoxylate"/>
    <property type="evidence" value="ECO:0007669"/>
    <property type="project" value="TreeGrafter"/>
</dbReference>
<feature type="binding site" evidence="9">
    <location>
        <position position="343"/>
    </location>
    <ligand>
        <name>substrate</name>
    </ligand>
</feature>
<keyword evidence="14" id="KW-0808">Transferase</keyword>
<dbReference type="InterPro" id="IPR024169">
    <property type="entry name" value="SP_NH2Trfase/AEP_transaminase"/>
</dbReference>
<feature type="domain" description="Aminotransferase class V" evidence="13">
    <location>
        <begin position="32"/>
        <end position="333"/>
    </location>
</feature>
<dbReference type="InterPro" id="IPR020578">
    <property type="entry name" value="Aminotrans_V_PyrdxlP_BS"/>
</dbReference>
<evidence type="ECO:0000256" key="9">
    <source>
        <dbReference type="PIRSR" id="PIRSR000524-1"/>
    </source>
</evidence>
<dbReference type="Gene3D" id="3.40.640.10">
    <property type="entry name" value="Type I PLP-dependent aspartate aminotransferase-like (Major domain)"/>
    <property type="match status" value="1"/>
</dbReference>
<comment type="pathway">
    <text evidence="5">One-carbon metabolism; formaldehyde assimilation via serine pathway.</text>
</comment>
<dbReference type="InterPro" id="IPR015422">
    <property type="entry name" value="PyrdxlP-dep_Trfase_small"/>
</dbReference>
<dbReference type="Pfam" id="PF00266">
    <property type="entry name" value="Aminotran_5"/>
    <property type="match status" value="1"/>
</dbReference>
<evidence type="ECO:0000256" key="7">
    <source>
        <dbReference type="ARBA" id="ARBA00070386"/>
    </source>
</evidence>
<dbReference type="EMBL" id="JZEX01000088">
    <property type="protein sequence ID" value="KKB12156.1"/>
    <property type="molecule type" value="Genomic_DNA"/>
</dbReference>
<evidence type="ECO:0000256" key="8">
    <source>
        <dbReference type="ARBA" id="ARBA00093187"/>
    </source>
</evidence>
<dbReference type="PANTHER" id="PTHR21152:SF40">
    <property type="entry name" value="ALANINE--GLYOXYLATE AMINOTRANSFERASE"/>
    <property type="match status" value="1"/>
</dbReference>
<dbReference type="InterPro" id="IPR015424">
    <property type="entry name" value="PyrdxlP-dep_Trfase"/>
</dbReference>
<dbReference type="GO" id="GO:0008453">
    <property type="term" value="F:alanine-glyoxylate transaminase activity"/>
    <property type="evidence" value="ECO:0007669"/>
    <property type="project" value="TreeGrafter"/>
</dbReference>
<sequence length="389" mass="42631">MTHHFGPHFLQIPGPSAIPDRVLRAISMPIIDHRGPEFAELAQTVLGGIRRIFGTEHPVLIFPGSGTGAWESAVVNTLSEGDRVLMVETGHFASQWRRLTEKWGVVTDFIPGDWRNWADPEAIHEKLTADTHHQIKAVMVVHNETSTGVASPIKAIREAIDDASHPALLMVDAISSLGSLPYEHDAWRVDVAVTCSQKGLMLPPGLAFVALSSRAIEQSKSGGMRRSYWDWSEMIEFNRTGFFPYTPATNLLYGLRESIAMIEEEGMTNVFARHDRLAAATRAAVQAWGLEVLCANEQAHSSVLTAVMMPDGHDADALRHYVLENFNLALGQGLSHLKGKIFRIGHLGQCNELVLLATLSGIEMGLSGLGIPHQRGGVHAAMDILKRRA</sequence>
<dbReference type="PROSITE" id="PS00595">
    <property type="entry name" value="AA_TRANSFER_CLASS_5"/>
    <property type="match status" value="1"/>
</dbReference>
<dbReference type="GO" id="GO:0004760">
    <property type="term" value="F:L-serine-pyruvate transaminase activity"/>
    <property type="evidence" value="ECO:0007669"/>
    <property type="project" value="TreeGrafter"/>
</dbReference>
<comment type="catalytic activity">
    <reaction evidence="8">
        <text>glyoxylate + L-serine = 3-hydroxypyruvate + glycine</text>
        <dbReference type="Rhea" id="RHEA:19125"/>
        <dbReference type="ChEBI" id="CHEBI:17180"/>
        <dbReference type="ChEBI" id="CHEBI:33384"/>
        <dbReference type="ChEBI" id="CHEBI:36655"/>
        <dbReference type="ChEBI" id="CHEBI:57305"/>
        <dbReference type="EC" id="2.6.1.45"/>
    </reaction>
</comment>
<evidence type="ECO:0000256" key="11">
    <source>
        <dbReference type="RuleBase" id="RU004075"/>
    </source>
</evidence>
<feature type="modified residue" description="N6-(pyridoxal phosphate)lysine" evidence="10">
    <location>
        <position position="198"/>
    </location>
</feature>
<evidence type="ECO:0000256" key="10">
    <source>
        <dbReference type="PIRSR" id="PIRSR000524-50"/>
    </source>
</evidence>
<dbReference type="RefSeq" id="WP_046108247.1">
    <property type="nucleotide sequence ID" value="NZ_JZEX01000088.1"/>
</dbReference>
<gene>
    <name evidence="14" type="ORF">VE25_08875</name>
</gene>
<evidence type="ECO:0000256" key="12">
    <source>
        <dbReference type="RuleBase" id="RU004504"/>
    </source>
</evidence>
<proteinExistence type="inferred from homology"/>
<evidence type="ECO:0000256" key="5">
    <source>
        <dbReference type="ARBA" id="ARBA00060690"/>
    </source>
</evidence>
<name>A0A0F5FTG7_9HYPH</name>
<comment type="similarity">
    <text evidence="2 11">Belongs to the class-V pyridoxal-phosphate-dependent aminotransferase family.</text>
</comment>
<dbReference type="Proteomes" id="UP000033632">
    <property type="component" value="Unassembled WGS sequence"/>
</dbReference>
<dbReference type="Gene3D" id="3.90.1150.10">
    <property type="entry name" value="Aspartate Aminotransferase, domain 1"/>
    <property type="match status" value="1"/>
</dbReference>
<organism evidence="14 15">
    <name type="scientific">Devosia geojensis</name>
    <dbReference type="NCBI Taxonomy" id="443610"/>
    <lineage>
        <taxon>Bacteria</taxon>
        <taxon>Pseudomonadati</taxon>
        <taxon>Pseudomonadota</taxon>
        <taxon>Alphaproteobacteria</taxon>
        <taxon>Hyphomicrobiales</taxon>
        <taxon>Devosiaceae</taxon>
        <taxon>Devosia</taxon>
    </lineage>
</organism>
<dbReference type="FunFam" id="3.90.1150.10:FF:000031">
    <property type="entry name" value="Serine--glyoxylate aminotransferase"/>
    <property type="match status" value="1"/>
</dbReference>
<reference evidence="14 15" key="1">
    <citation type="submission" date="2015-03" db="EMBL/GenBank/DDBJ databases">
        <authorList>
            <person name="Hassan Y.I."/>
            <person name="Lepp D."/>
            <person name="Li X.-Z."/>
            <person name="Zhou T."/>
        </authorList>
    </citation>
    <scope>NUCLEOTIDE SEQUENCE [LARGE SCALE GENOMIC DNA]</scope>
    <source>
        <strain evidence="14 15">BD-c194</strain>
    </source>
</reference>
<dbReference type="GO" id="GO:0050281">
    <property type="term" value="F:L-serine-glyoxylate transaminase activity"/>
    <property type="evidence" value="ECO:0007669"/>
    <property type="project" value="UniProtKB-EC"/>
</dbReference>
<accession>A0A0F5FTG7</accession>
<evidence type="ECO:0000313" key="14">
    <source>
        <dbReference type="EMBL" id="KKB12156.1"/>
    </source>
</evidence>
<dbReference type="SUPFAM" id="SSF53383">
    <property type="entry name" value="PLP-dependent transferases"/>
    <property type="match status" value="1"/>
</dbReference>
<comment type="cofactor">
    <cofactor evidence="1 10 12">
        <name>pyridoxal 5'-phosphate</name>
        <dbReference type="ChEBI" id="CHEBI:597326"/>
    </cofactor>
</comment>
<dbReference type="FunFam" id="3.40.640.10:FF:000054">
    <property type="entry name" value="Serine--glyoxylate aminotransferase"/>
    <property type="match status" value="1"/>
</dbReference>
<keyword evidence="15" id="KW-1185">Reference proteome</keyword>
<dbReference type="AlphaFoldDB" id="A0A0F5FTG7"/>
<evidence type="ECO:0000256" key="3">
    <source>
        <dbReference type="ARBA" id="ARBA00022576"/>
    </source>
</evidence>
<dbReference type="STRING" id="443610.VE25_08875"/>
<dbReference type="InterPro" id="IPR015421">
    <property type="entry name" value="PyrdxlP-dep_Trfase_major"/>
</dbReference>
<evidence type="ECO:0000256" key="1">
    <source>
        <dbReference type="ARBA" id="ARBA00001933"/>
    </source>
</evidence>
<dbReference type="OrthoDB" id="389074at2"/>